<proteinExistence type="predicted"/>
<organism evidence="8 9">
    <name type="scientific">Dentipellis fragilis</name>
    <dbReference type="NCBI Taxonomy" id="205917"/>
    <lineage>
        <taxon>Eukaryota</taxon>
        <taxon>Fungi</taxon>
        <taxon>Dikarya</taxon>
        <taxon>Basidiomycota</taxon>
        <taxon>Agaricomycotina</taxon>
        <taxon>Agaricomycetes</taxon>
        <taxon>Russulales</taxon>
        <taxon>Hericiaceae</taxon>
        <taxon>Dentipellis</taxon>
    </lineage>
</organism>
<feature type="compositionally biased region" description="Low complexity" evidence="5">
    <location>
        <begin position="532"/>
        <end position="543"/>
    </location>
</feature>
<evidence type="ECO:0000256" key="2">
    <source>
        <dbReference type="ARBA" id="ARBA00022692"/>
    </source>
</evidence>
<dbReference type="InterPro" id="IPR011701">
    <property type="entry name" value="MFS"/>
</dbReference>
<sequence>MFSYTRWLSRSSSSADSSAESHLPSYDEKTLPKSRRASSTIAPSTSELSQTPNASQDTIAAFDKASLSSESTAFSVASPPFSTSRILFAHIGAAMALFLATTDSTIVSTTLPTIVSQFGASQNEYTWVGNVLYSSIFVFALGSLLCGAARTMQWLILARGLAGIGGGGIVSSVWVITSEIVEVDKRAKWSQALSITWSCSAIAGPLLGGAFSSSKSSVFNWRWAFYLNLPICLVAFVVLAISLNGAALMRPKDATWRAFVSRFDFLGLFLFIIGSCCVIVGFSFASTYGWTSPSTLTLIIVGLLAFIIAGVYETKTKRDALFPPAAFKNPTIAWYIGYRQQRTRSTQGQKQVIVLGLVVATTGFGLLQLLSDTTPKIPQSILPLVAGFGLGMLFHAPYQVFTNALEPHELATGTSAFFLVRFTGATVGLSIAGAVYQSQLSPKLTMQFSHAVAVSIQVRCVLLQRFVKANERGAIQSIWTICSPCLGFALVVRSKLYGLSGAYLPPSVLSRQLSVLLRNVSVHGKTHSSDDPTTTATTTTTTTPPGPPHPNAAADSKA</sequence>
<protein>
    <recommendedName>
        <fullName evidence="7">Major facilitator superfamily (MFS) profile domain-containing protein</fullName>
    </recommendedName>
</protein>
<dbReference type="STRING" id="205917.A0A4Y9YS61"/>
<feature type="transmembrane region" description="Helical" evidence="6">
    <location>
        <begin position="223"/>
        <end position="245"/>
    </location>
</feature>
<keyword evidence="3 6" id="KW-1133">Transmembrane helix</keyword>
<feature type="transmembrane region" description="Helical" evidence="6">
    <location>
        <begin position="189"/>
        <end position="211"/>
    </location>
</feature>
<dbReference type="InterPro" id="IPR036259">
    <property type="entry name" value="MFS_trans_sf"/>
</dbReference>
<feature type="compositionally biased region" description="Polar residues" evidence="5">
    <location>
        <begin position="37"/>
        <end position="53"/>
    </location>
</feature>
<dbReference type="Proteomes" id="UP000298327">
    <property type="component" value="Unassembled WGS sequence"/>
</dbReference>
<dbReference type="PANTHER" id="PTHR23501:SF102">
    <property type="entry name" value="DRUG TRANSPORTER, PUTATIVE (AFU_ORTHOLOGUE AFUA_3G08530)-RELATED"/>
    <property type="match status" value="1"/>
</dbReference>
<feature type="region of interest" description="Disordered" evidence="5">
    <location>
        <begin position="1"/>
        <end position="53"/>
    </location>
</feature>
<feature type="transmembrane region" description="Helical" evidence="6">
    <location>
        <begin position="418"/>
        <end position="436"/>
    </location>
</feature>
<feature type="domain" description="Major facilitator superfamily (MFS) profile" evidence="7">
    <location>
        <begin position="49"/>
        <end position="472"/>
    </location>
</feature>
<comment type="caution">
    <text evidence="8">The sequence shown here is derived from an EMBL/GenBank/DDBJ whole genome shotgun (WGS) entry which is preliminary data.</text>
</comment>
<dbReference type="EMBL" id="SEOQ01000342">
    <property type="protein sequence ID" value="TFY65274.1"/>
    <property type="molecule type" value="Genomic_DNA"/>
</dbReference>
<keyword evidence="9" id="KW-1185">Reference proteome</keyword>
<evidence type="ECO:0000313" key="8">
    <source>
        <dbReference type="EMBL" id="TFY65274.1"/>
    </source>
</evidence>
<feature type="transmembrane region" description="Helical" evidence="6">
    <location>
        <begin position="296"/>
        <end position="312"/>
    </location>
</feature>
<feature type="transmembrane region" description="Helical" evidence="6">
    <location>
        <begin position="156"/>
        <end position="177"/>
    </location>
</feature>
<feature type="transmembrane region" description="Helical" evidence="6">
    <location>
        <begin position="381"/>
        <end position="398"/>
    </location>
</feature>
<evidence type="ECO:0000256" key="4">
    <source>
        <dbReference type="ARBA" id="ARBA00023136"/>
    </source>
</evidence>
<dbReference type="AlphaFoldDB" id="A0A4Y9YS61"/>
<keyword evidence="2 6" id="KW-0812">Transmembrane</keyword>
<dbReference type="InterPro" id="IPR020846">
    <property type="entry name" value="MFS_dom"/>
</dbReference>
<evidence type="ECO:0000256" key="5">
    <source>
        <dbReference type="SAM" id="MobiDB-lite"/>
    </source>
</evidence>
<reference evidence="8 9" key="1">
    <citation type="submission" date="2019-02" db="EMBL/GenBank/DDBJ databases">
        <title>Genome sequencing of the rare red list fungi Dentipellis fragilis.</title>
        <authorList>
            <person name="Buettner E."/>
            <person name="Kellner H."/>
        </authorList>
    </citation>
    <scope>NUCLEOTIDE SEQUENCE [LARGE SCALE GENOMIC DNA]</scope>
    <source>
        <strain evidence="8 9">DSM 105465</strain>
    </source>
</reference>
<name>A0A4Y9YS61_9AGAM</name>
<dbReference type="OrthoDB" id="2351791at2759"/>
<evidence type="ECO:0000256" key="1">
    <source>
        <dbReference type="ARBA" id="ARBA00004141"/>
    </source>
</evidence>
<dbReference type="GO" id="GO:0005886">
    <property type="term" value="C:plasma membrane"/>
    <property type="evidence" value="ECO:0007669"/>
    <property type="project" value="TreeGrafter"/>
</dbReference>
<feature type="transmembrane region" description="Helical" evidence="6">
    <location>
        <begin position="352"/>
        <end position="369"/>
    </location>
</feature>
<feature type="transmembrane region" description="Helical" evidence="6">
    <location>
        <begin position="265"/>
        <end position="284"/>
    </location>
</feature>
<dbReference type="Gene3D" id="1.20.1250.20">
    <property type="entry name" value="MFS general substrate transporter like domains"/>
    <property type="match status" value="1"/>
</dbReference>
<gene>
    <name evidence="8" type="ORF">EVG20_g5658</name>
</gene>
<feature type="region of interest" description="Disordered" evidence="5">
    <location>
        <begin position="524"/>
        <end position="558"/>
    </location>
</feature>
<feature type="compositionally biased region" description="Low complexity" evidence="5">
    <location>
        <begin position="1"/>
        <end position="24"/>
    </location>
</feature>
<evidence type="ECO:0000256" key="3">
    <source>
        <dbReference type="ARBA" id="ARBA00022989"/>
    </source>
</evidence>
<dbReference type="SUPFAM" id="SSF103473">
    <property type="entry name" value="MFS general substrate transporter"/>
    <property type="match status" value="1"/>
</dbReference>
<evidence type="ECO:0000256" key="6">
    <source>
        <dbReference type="SAM" id="Phobius"/>
    </source>
</evidence>
<keyword evidence="4 6" id="KW-0472">Membrane</keyword>
<feature type="transmembrane region" description="Helical" evidence="6">
    <location>
        <begin position="127"/>
        <end position="149"/>
    </location>
</feature>
<dbReference type="Pfam" id="PF07690">
    <property type="entry name" value="MFS_1"/>
    <property type="match status" value="1"/>
</dbReference>
<dbReference type="PANTHER" id="PTHR23501">
    <property type="entry name" value="MAJOR FACILITATOR SUPERFAMILY"/>
    <property type="match status" value="1"/>
</dbReference>
<dbReference type="GO" id="GO:0022857">
    <property type="term" value="F:transmembrane transporter activity"/>
    <property type="evidence" value="ECO:0007669"/>
    <property type="project" value="InterPro"/>
</dbReference>
<dbReference type="PROSITE" id="PS50850">
    <property type="entry name" value="MFS"/>
    <property type="match status" value="1"/>
</dbReference>
<evidence type="ECO:0000313" key="9">
    <source>
        <dbReference type="Proteomes" id="UP000298327"/>
    </source>
</evidence>
<comment type="subcellular location">
    <subcellularLocation>
        <location evidence="1">Membrane</location>
        <topology evidence="1">Multi-pass membrane protein</topology>
    </subcellularLocation>
</comment>
<evidence type="ECO:0000259" key="7">
    <source>
        <dbReference type="PROSITE" id="PS50850"/>
    </source>
</evidence>
<accession>A0A4Y9YS61</accession>